<proteinExistence type="predicted"/>
<comment type="caution">
    <text evidence="2">The sequence shown here is derived from an EMBL/GenBank/DDBJ whole genome shotgun (WGS) entry which is preliminary data.</text>
</comment>
<dbReference type="Proteomes" id="UP001165962">
    <property type="component" value="Unassembled WGS sequence"/>
</dbReference>
<sequence>MKLSNLNLAARINLFLGIVLLFGFFILTSVILKIAYDSSLKKGEDYARLTAKNYGNEISSKFNIPKENLDQLKREIMLLSEQQVISREQTNQMLIDYLSNNKDVLDVYMTWEPEAFDGKDK</sequence>
<keyword evidence="1" id="KW-0472">Membrane</keyword>
<organism evidence="2 3">
    <name type="scientific">Paenibacillus agricola</name>
    <dbReference type="NCBI Taxonomy" id="2716264"/>
    <lineage>
        <taxon>Bacteria</taxon>
        <taxon>Bacillati</taxon>
        <taxon>Bacillota</taxon>
        <taxon>Bacilli</taxon>
        <taxon>Bacillales</taxon>
        <taxon>Paenibacillaceae</taxon>
        <taxon>Paenibacillus</taxon>
    </lineage>
</organism>
<dbReference type="Gene3D" id="3.30.450.20">
    <property type="entry name" value="PAS domain"/>
    <property type="match status" value="1"/>
</dbReference>
<keyword evidence="3" id="KW-1185">Reference proteome</keyword>
<gene>
    <name evidence="2" type="ORF">G9U52_38555</name>
</gene>
<keyword evidence="1" id="KW-0812">Transmembrane</keyword>
<evidence type="ECO:0000313" key="2">
    <source>
        <dbReference type="EMBL" id="NHN35589.1"/>
    </source>
</evidence>
<keyword evidence="1" id="KW-1133">Transmembrane helix</keyword>
<accession>A0ABX0JLI6</accession>
<evidence type="ECO:0000256" key="1">
    <source>
        <dbReference type="SAM" id="Phobius"/>
    </source>
</evidence>
<reference evidence="2" key="1">
    <citation type="submission" date="2020-03" db="EMBL/GenBank/DDBJ databases">
        <title>Draft sequencing of Paenibacilllus sp. S3N08.</title>
        <authorList>
            <person name="Kim D.-U."/>
        </authorList>
    </citation>
    <scope>NUCLEOTIDE SEQUENCE</scope>
    <source>
        <strain evidence="2">S3N08</strain>
    </source>
</reference>
<dbReference type="EMBL" id="JAAOIW010000046">
    <property type="protein sequence ID" value="NHN35589.1"/>
    <property type="molecule type" value="Genomic_DNA"/>
</dbReference>
<dbReference type="RefSeq" id="WP_166158722.1">
    <property type="nucleotide sequence ID" value="NZ_JAAOIW010000046.1"/>
</dbReference>
<protein>
    <recommendedName>
        <fullName evidence="4">Methyl-accepting chemotaxis protein</fullName>
    </recommendedName>
</protein>
<name>A0ABX0JLI6_9BACL</name>
<feature type="transmembrane region" description="Helical" evidence="1">
    <location>
        <begin position="12"/>
        <end position="32"/>
    </location>
</feature>
<evidence type="ECO:0000313" key="3">
    <source>
        <dbReference type="Proteomes" id="UP001165962"/>
    </source>
</evidence>
<evidence type="ECO:0008006" key="4">
    <source>
        <dbReference type="Google" id="ProtNLM"/>
    </source>
</evidence>